<evidence type="ECO:0000259" key="2">
    <source>
        <dbReference type="Pfam" id="PF00248"/>
    </source>
</evidence>
<sequence>MTFDSSDFPTTLPPFTPEALKAHQALVDLLGTIAAQQKGTPSQIALSGLLARKRWIVAIPGTTKLERLDENIGALNIELTPGDLREIDVSTAQIQIAGARYPEKPEALSGC</sequence>
<gene>
    <name evidence="3" type="ORF">DSOUD_1497</name>
</gene>
<reference evidence="3 4" key="1">
    <citation type="submission" date="2015-07" db="EMBL/GenBank/DDBJ databases">
        <title>Isolation and Genomic Characterization of a Novel Halophilic Metal-Reducing Deltaproteobacterium from the Deep Subsurface.</title>
        <authorList>
            <person name="Badalamenti J.P."/>
            <person name="Summers Z.M."/>
            <person name="Gralnick J.A."/>
            <person name="Bond D.R."/>
        </authorList>
    </citation>
    <scope>NUCLEOTIDE SEQUENCE [LARGE SCALE GENOMIC DNA]</scope>
    <source>
        <strain evidence="3 4">WTL</strain>
    </source>
</reference>
<evidence type="ECO:0000256" key="1">
    <source>
        <dbReference type="ARBA" id="ARBA00023002"/>
    </source>
</evidence>
<dbReference type="AlphaFoldDB" id="A0A0M4D220"/>
<dbReference type="GO" id="GO:0005737">
    <property type="term" value="C:cytoplasm"/>
    <property type="evidence" value="ECO:0007669"/>
    <property type="project" value="TreeGrafter"/>
</dbReference>
<organism evidence="3 4">
    <name type="scientific">Desulfuromonas soudanensis</name>
    <dbReference type="NCBI Taxonomy" id="1603606"/>
    <lineage>
        <taxon>Bacteria</taxon>
        <taxon>Pseudomonadati</taxon>
        <taxon>Thermodesulfobacteriota</taxon>
        <taxon>Desulfuromonadia</taxon>
        <taxon>Desulfuromonadales</taxon>
        <taxon>Desulfuromonadaceae</taxon>
        <taxon>Desulfuromonas</taxon>
    </lineage>
</organism>
<dbReference type="PANTHER" id="PTHR43625">
    <property type="entry name" value="AFLATOXIN B1 ALDEHYDE REDUCTASE"/>
    <property type="match status" value="1"/>
</dbReference>
<dbReference type="InterPro" id="IPR023210">
    <property type="entry name" value="NADP_OxRdtase_dom"/>
</dbReference>
<dbReference type="Pfam" id="PF00248">
    <property type="entry name" value="Aldo_ket_red"/>
    <property type="match status" value="1"/>
</dbReference>
<protein>
    <submittedName>
        <fullName evidence="3">Aldo/keto reductase family oxidoreductase</fullName>
    </submittedName>
</protein>
<keyword evidence="4" id="KW-1185">Reference proteome</keyword>
<dbReference type="PANTHER" id="PTHR43625:SF77">
    <property type="entry name" value="ALDO-KETO REDUCTASE"/>
    <property type="match status" value="1"/>
</dbReference>
<dbReference type="Proteomes" id="UP000057158">
    <property type="component" value="Chromosome"/>
</dbReference>
<proteinExistence type="predicted"/>
<dbReference type="InterPro" id="IPR036812">
    <property type="entry name" value="NAD(P)_OxRdtase_dom_sf"/>
</dbReference>
<keyword evidence="1" id="KW-0560">Oxidoreductase</keyword>
<evidence type="ECO:0000313" key="3">
    <source>
        <dbReference type="EMBL" id="ALC16276.1"/>
    </source>
</evidence>
<dbReference type="EMBL" id="CP010802">
    <property type="protein sequence ID" value="ALC16276.1"/>
    <property type="molecule type" value="Genomic_DNA"/>
</dbReference>
<dbReference type="STRING" id="1603606.DSOUD_1497"/>
<name>A0A0M4D220_9BACT</name>
<dbReference type="SUPFAM" id="SSF51430">
    <property type="entry name" value="NAD(P)-linked oxidoreductase"/>
    <property type="match status" value="1"/>
</dbReference>
<evidence type="ECO:0000313" key="4">
    <source>
        <dbReference type="Proteomes" id="UP000057158"/>
    </source>
</evidence>
<dbReference type="PATRIC" id="fig|1603606.3.peg.1629"/>
<dbReference type="KEGG" id="des:DSOUD_1497"/>
<accession>A0A0M4D220</accession>
<dbReference type="InterPro" id="IPR050791">
    <property type="entry name" value="Aldo-Keto_reductase"/>
</dbReference>
<dbReference type="Gene3D" id="3.20.20.100">
    <property type="entry name" value="NADP-dependent oxidoreductase domain"/>
    <property type="match status" value="1"/>
</dbReference>
<dbReference type="GO" id="GO:0016491">
    <property type="term" value="F:oxidoreductase activity"/>
    <property type="evidence" value="ECO:0007669"/>
    <property type="project" value="UniProtKB-KW"/>
</dbReference>
<feature type="domain" description="NADP-dependent oxidoreductase" evidence="2">
    <location>
        <begin position="20"/>
        <end position="88"/>
    </location>
</feature>